<evidence type="ECO:0008006" key="3">
    <source>
        <dbReference type="Google" id="ProtNLM"/>
    </source>
</evidence>
<name>A0AAE0LK96_9CHLO</name>
<sequence length="117" mass="12781">MDDDMGGSSLREDQLINADEMDGVIREAVESALGTAAFMHSKINAWTSNVVEGCLKRLAQLAKPFKYIVTCALVQKSGAGMHTASTSLWDPNTDGKMTVLWENGTMHCIVTVYWLAI</sequence>
<reference evidence="1 2" key="1">
    <citation type="journal article" date="2015" name="Genome Biol. Evol.">
        <title>Comparative Genomics of a Bacterivorous Green Alga Reveals Evolutionary Causalities and Consequences of Phago-Mixotrophic Mode of Nutrition.</title>
        <authorList>
            <person name="Burns J.A."/>
            <person name="Paasch A."/>
            <person name="Narechania A."/>
            <person name="Kim E."/>
        </authorList>
    </citation>
    <scope>NUCLEOTIDE SEQUENCE [LARGE SCALE GENOMIC DNA]</scope>
    <source>
        <strain evidence="1 2">PLY_AMNH</strain>
    </source>
</reference>
<accession>A0AAE0LK96</accession>
<dbReference type="GO" id="GO:0005737">
    <property type="term" value="C:cytoplasm"/>
    <property type="evidence" value="ECO:0007669"/>
    <property type="project" value="TreeGrafter"/>
</dbReference>
<comment type="caution">
    <text evidence="1">The sequence shown here is derived from an EMBL/GenBank/DDBJ whole genome shotgun (WGS) entry which is preliminary data.</text>
</comment>
<dbReference type="Pfam" id="PF03645">
    <property type="entry name" value="Tctex-1"/>
    <property type="match status" value="1"/>
</dbReference>
<dbReference type="GO" id="GO:0045505">
    <property type="term" value="F:dynein intermediate chain binding"/>
    <property type="evidence" value="ECO:0007669"/>
    <property type="project" value="TreeGrafter"/>
</dbReference>
<dbReference type="AlphaFoldDB" id="A0AAE0LK96"/>
<proteinExistence type="predicted"/>
<protein>
    <recommendedName>
        <fullName evidence="3">Dynein light chain Tctex-type 1</fullName>
    </recommendedName>
</protein>
<gene>
    <name evidence="1" type="ORF">CYMTET_4014</name>
</gene>
<dbReference type="InterPro" id="IPR005334">
    <property type="entry name" value="Tctex-1-like"/>
</dbReference>
<keyword evidence="2" id="KW-1185">Reference proteome</keyword>
<dbReference type="PANTHER" id="PTHR21255:SF4">
    <property type="entry name" value="DYNEIN LIGHT CHAIN TCTEX-TYPE"/>
    <property type="match status" value="1"/>
</dbReference>
<dbReference type="PANTHER" id="PTHR21255">
    <property type="entry name" value="T-COMPLEX-ASSOCIATED-TESTIS-EXPRESSED 1/ DYNEIN LIGHT CHAIN"/>
    <property type="match status" value="1"/>
</dbReference>
<dbReference type="EMBL" id="LGRX02000451">
    <property type="protein sequence ID" value="KAK3288511.1"/>
    <property type="molecule type" value="Genomic_DNA"/>
</dbReference>
<dbReference type="Proteomes" id="UP001190700">
    <property type="component" value="Unassembled WGS sequence"/>
</dbReference>
<evidence type="ECO:0000313" key="2">
    <source>
        <dbReference type="Proteomes" id="UP001190700"/>
    </source>
</evidence>
<organism evidence="1 2">
    <name type="scientific">Cymbomonas tetramitiformis</name>
    <dbReference type="NCBI Taxonomy" id="36881"/>
    <lineage>
        <taxon>Eukaryota</taxon>
        <taxon>Viridiplantae</taxon>
        <taxon>Chlorophyta</taxon>
        <taxon>Pyramimonadophyceae</taxon>
        <taxon>Pyramimonadales</taxon>
        <taxon>Pyramimonadaceae</taxon>
        <taxon>Cymbomonas</taxon>
    </lineage>
</organism>
<dbReference type="CDD" id="cd21455">
    <property type="entry name" value="DLC-like_DYNLT1_DYNLT3"/>
    <property type="match status" value="1"/>
</dbReference>
<dbReference type="GO" id="GO:0005868">
    <property type="term" value="C:cytoplasmic dynein complex"/>
    <property type="evidence" value="ECO:0007669"/>
    <property type="project" value="TreeGrafter"/>
</dbReference>
<dbReference type="InterPro" id="IPR038586">
    <property type="entry name" value="Tctex-1-like_sf"/>
</dbReference>
<evidence type="ECO:0000313" key="1">
    <source>
        <dbReference type="EMBL" id="KAK3288511.1"/>
    </source>
</evidence>
<dbReference type="GO" id="GO:0007018">
    <property type="term" value="P:microtubule-based movement"/>
    <property type="evidence" value="ECO:0007669"/>
    <property type="project" value="TreeGrafter"/>
</dbReference>
<dbReference type="Gene3D" id="3.30.1140.40">
    <property type="entry name" value="Tctex-1"/>
    <property type="match status" value="1"/>
</dbReference>